<evidence type="ECO:0000313" key="6">
    <source>
        <dbReference type="Proteomes" id="UP000279259"/>
    </source>
</evidence>
<dbReference type="SUPFAM" id="SSF48371">
    <property type="entry name" value="ARM repeat"/>
    <property type="match status" value="1"/>
</dbReference>
<feature type="domain" description="Tubulin-folding cofactor D ARM repeats" evidence="4">
    <location>
        <begin position="434"/>
        <end position="548"/>
    </location>
</feature>
<dbReference type="InterPro" id="IPR016024">
    <property type="entry name" value="ARM-type_fold"/>
</dbReference>
<dbReference type="OrthoDB" id="1735853at2759"/>
<accession>A0A427XRA8</accession>
<dbReference type="InterPro" id="IPR058033">
    <property type="entry name" value="ARM_TBCD_2nd"/>
</dbReference>
<evidence type="ECO:0000256" key="1">
    <source>
        <dbReference type="ARBA" id="ARBA00023186"/>
    </source>
</evidence>
<keyword evidence="2" id="KW-1133">Transmembrane helix</keyword>
<dbReference type="GO" id="GO:0007023">
    <property type="term" value="P:post-chaperonin tubulin folding pathway"/>
    <property type="evidence" value="ECO:0007669"/>
    <property type="project" value="InterPro"/>
</dbReference>
<protein>
    <submittedName>
        <fullName evidence="5">Uncharacterized protein</fullName>
    </submittedName>
</protein>
<dbReference type="Proteomes" id="UP000279259">
    <property type="component" value="Unassembled WGS sequence"/>
</dbReference>
<gene>
    <name evidence="5" type="ORF">EHS25_006798</name>
</gene>
<dbReference type="Gene3D" id="1.25.10.10">
    <property type="entry name" value="Leucine-rich Repeat Variant"/>
    <property type="match status" value="2"/>
</dbReference>
<name>A0A427XRA8_9TREE</name>
<evidence type="ECO:0000259" key="3">
    <source>
        <dbReference type="Pfam" id="PF12612"/>
    </source>
</evidence>
<reference evidence="5 6" key="1">
    <citation type="submission" date="2018-11" db="EMBL/GenBank/DDBJ databases">
        <title>Genome sequence of Saitozyma podzolica DSM 27192.</title>
        <authorList>
            <person name="Aliyu H."/>
            <person name="Gorte O."/>
            <person name="Ochsenreither K."/>
        </authorList>
    </citation>
    <scope>NUCLEOTIDE SEQUENCE [LARGE SCALE GENOMIC DNA]</scope>
    <source>
        <strain evidence="5 6">DSM 27192</strain>
    </source>
</reference>
<dbReference type="STRING" id="1890683.A0A427XRA8"/>
<keyword evidence="1" id="KW-0143">Chaperone</keyword>
<evidence type="ECO:0000313" key="5">
    <source>
        <dbReference type="EMBL" id="RSH81442.1"/>
    </source>
</evidence>
<evidence type="ECO:0000259" key="4">
    <source>
        <dbReference type="Pfam" id="PF25767"/>
    </source>
</evidence>
<dbReference type="EMBL" id="RSCD01000030">
    <property type="protein sequence ID" value="RSH81442.1"/>
    <property type="molecule type" value="Genomic_DNA"/>
</dbReference>
<feature type="domain" description="Tubulin-folding cofactor D C-terminal" evidence="3">
    <location>
        <begin position="887"/>
        <end position="1070"/>
    </location>
</feature>
<feature type="transmembrane region" description="Helical" evidence="2">
    <location>
        <begin position="167"/>
        <end position="188"/>
    </location>
</feature>
<dbReference type="Pfam" id="PF12612">
    <property type="entry name" value="TFCD_C"/>
    <property type="match status" value="1"/>
</dbReference>
<keyword evidence="2" id="KW-0472">Membrane</keyword>
<dbReference type="Pfam" id="PF23579">
    <property type="entry name" value="ARM_TBCD"/>
    <property type="match status" value="1"/>
</dbReference>
<dbReference type="Pfam" id="PF25767">
    <property type="entry name" value="ARM_TBCD_2nd"/>
    <property type="match status" value="2"/>
</dbReference>
<dbReference type="GO" id="GO:0048487">
    <property type="term" value="F:beta-tubulin binding"/>
    <property type="evidence" value="ECO:0007669"/>
    <property type="project" value="InterPro"/>
</dbReference>
<dbReference type="PANTHER" id="PTHR12658:SF0">
    <property type="entry name" value="TUBULIN-SPECIFIC CHAPERONE D"/>
    <property type="match status" value="1"/>
</dbReference>
<dbReference type="PANTHER" id="PTHR12658">
    <property type="entry name" value="BETA-TUBULIN COFACTOR D"/>
    <property type="match status" value="1"/>
</dbReference>
<keyword evidence="6" id="KW-1185">Reference proteome</keyword>
<dbReference type="InterPro" id="IPR022577">
    <property type="entry name" value="TBCD_C"/>
</dbReference>
<feature type="domain" description="Tubulin-folding cofactor D ARM repeats" evidence="4">
    <location>
        <begin position="344"/>
        <end position="403"/>
    </location>
</feature>
<proteinExistence type="predicted"/>
<dbReference type="GO" id="GO:0007021">
    <property type="term" value="P:tubulin complex assembly"/>
    <property type="evidence" value="ECO:0007669"/>
    <property type="project" value="InterPro"/>
</dbReference>
<comment type="caution">
    <text evidence="5">The sequence shown here is derived from an EMBL/GenBank/DDBJ whole genome shotgun (WGS) entry which is preliminary data.</text>
</comment>
<evidence type="ECO:0000256" key="2">
    <source>
        <dbReference type="SAM" id="Phobius"/>
    </source>
</evidence>
<keyword evidence="2" id="KW-0812">Transmembrane</keyword>
<dbReference type="GO" id="GO:0005096">
    <property type="term" value="F:GTPase activator activity"/>
    <property type="evidence" value="ECO:0007669"/>
    <property type="project" value="InterPro"/>
</dbReference>
<dbReference type="InterPro" id="IPR011989">
    <property type="entry name" value="ARM-like"/>
</dbReference>
<dbReference type="GO" id="GO:0000226">
    <property type="term" value="P:microtubule cytoskeleton organization"/>
    <property type="evidence" value="ECO:0007669"/>
    <property type="project" value="TreeGrafter"/>
</dbReference>
<organism evidence="5 6">
    <name type="scientific">Saitozyma podzolica</name>
    <dbReference type="NCBI Taxonomy" id="1890683"/>
    <lineage>
        <taxon>Eukaryota</taxon>
        <taxon>Fungi</taxon>
        <taxon>Dikarya</taxon>
        <taxon>Basidiomycota</taxon>
        <taxon>Agaricomycotina</taxon>
        <taxon>Tremellomycetes</taxon>
        <taxon>Tremellales</taxon>
        <taxon>Trimorphomycetaceae</taxon>
        <taxon>Saitozyma</taxon>
    </lineage>
</organism>
<sequence length="1168" mass="126692">MARNLEDDTDPTYTHFSHRTEFLAHLADFLSLDLSHDPSESEQEDEEGLVRAMGAILDHYLPLPGLLDPSLDEIVPPLMTALSSSLGRLSESQHVSPSRLFRLGRVINWVVKVRGWKAIVPHFPSSISHLPILVSLLSPPTSPSTSSTPITPHHPLISSQAAWELRAVLLLWLALLLTVPFSLSALGAPSPLPPAAFQIDLPSYHRLFPTELAPLGERVVLLALQLLHRPGKEGAYAALVLARIYSRTDAVVGLSGFLEWAAEELHEGEREGEANFVASLLELLALLPGMLPPKYLGEIHAFTEERLLPHLRGGRTAASSGLVRKLAVKARGRWWIARLSGADMAVGLEDALDDFMSGLSDKDTIVRYSSAKYLARITGLLPAELSEQIVLATVGLFSGTEDEPVIETSFGTVVDPGGSPIGGMMGFGGAETVRGEARWHGVCLAVAEMARRGLLKHEAIGEAVKWALTFDLRRASHSIGANVRDAAAYVLWSLSRACPPDELRPYAEDMATGMISVACFDREVGVRRAASAAYQEGVGRLGLYPEGIDVLAKTDFYSVSVRRMAFTLAAPAVALHRVYRDRMRSHLHHITLRHWDTVMRTLGATALKDLLELGTKEDMDDSITREIIELSSLDAASAHGALAALEQILTTLQEADPRRRKIVSSLSTVRPAALVSQQAADMLQTACHLLTAALDGDVIAESSTQTLLNQFIETTMRRREAECHEAVTRVFGRLSELRACGPEVIKLVGDLKSMRAAQRQSAALALGAIRYEHCPDVTEKVVHALLSQLEPEVKADVETRRYAIRSLASIACQTDSNEALLGNPDSFRRIVASLLACLSDYTTDQRGDVGSWIRVAALRALGGVVGCAAGLPPATALALVDQENFERVIAGTVRLGVEKLEPVRAASAGALRDLRLVHARAVWDWEGEECLKAEMSDGEDAFRYLDQQAWFASGMPLLKTRYRADLVAGLVLTIGSQVESVSRLALTPFTDYLLGPDADGVLGGVLADVEGLMGGNVTSNRVFVPCLTTLLRIVQAGVISRGVSEVLGDTLTKILSLACRGIPTIKSIERITASMKLVIAMLCAPTTPRVVLDKAVDAVPLFLGHRFPRTSITRDLAADSDHVFLDAHAEAMDMSRADELARRTDALTVRRTALSGSYGARRRIGRQL</sequence>
<dbReference type="AlphaFoldDB" id="A0A427XRA8"/>
<dbReference type="InterPro" id="IPR033162">
    <property type="entry name" value="TBCD"/>
</dbReference>